<dbReference type="Proteomes" id="UP001211907">
    <property type="component" value="Unassembled WGS sequence"/>
</dbReference>
<feature type="signal peptide" evidence="2">
    <location>
        <begin position="1"/>
        <end position="22"/>
    </location>
</feature>
<accession>A0AAD5XFJ6</accession>
<dbReference type="EMBL" id="JADGJH010001523">
    <property type="protein sequence ID" value="KAJ3112623.1"/>
    <property type="molecule type" value="Genomic_DNA"/>
</dbReference>
<keyword evidence="4" id="KW-1185">Reference proteome</keyword>
<feature type="chain" id="PRO_5042034295" evidence="2">
    <location>
        <begin position="23"/>
        <end position="294"/>
    </location>
</feature>
<gene>
    <name evidence="3" type="ORF">HK100_002269</name>
</gene>
<evidence type="ECO:0000256" key="1">
    <source>
        <dbReference type="SAM" id="MobiDB-lite"/>
    </source>
</evidence>
<reference evidence="3" key="1">
    <citation type="submission" date="2020-05" db="EMBL/GenBank/DDBJ databases">
        <title>Phylogenomic resolution of chytrid fungi.</title>
        <authorList>
            <person name="Stajich J.E."/>
            <person name="Amses K."/>
            <person name="Simmons R."/>
            <person name="Seto K."/>
            <person name="Myers J."/>
            <person name="Bonds A."/>
            <person name="Quandt C.A."/>
            <person name="Barry K."/>
            <person name="Liu P."/>
            <person name="Grigoriev I."/>
            <person name="Longcore J.E."/>
            <person name="James T.Y."/>
        </authorList>
    </citation>
    <scope>NUCLEOTIDE SEQUENCE</scope>
    <source>
        <strain evidence="3">JEL0513</strain>
    </source>
</reference>
<comment type="caution">
    <text evidence="3">The sequence shown here is derived from an EMBL/GenBank/DDBJ whole genome shotgun (WGS) entry which is preliminary data.</text>
</comment>
<keyword evidence="2" id="KW-0732">Signal</keyword>
<organism evidence="3 4">
    <name type="scientific">Physocladia obscura</name>
    <dbReference type="NCBI Taxonomy" id="109957"/>
    <lineage>
        <taxon>Eukaryota</taxon>
        <taxon>Fungi</taxon>
        <taxon>Fungi incertae sedis</taxon>
        <taxon>Chytridiomycota</taxon>
        <taxon>Chytridiomycota incertae sedis</taxon>
        <taxon>Chytridiomycetes</taxon>
        <taxon>Chytridiales</taxon>
        <taxon>Chytriomycetaceae</taxon>
        <taxon>Physocladia</taxon>
    </lineage>
</organism>
<feature type="compositionally biased region" description="Basic and acidic residues" evidence="1">
    <location>
        <begin position="275"/>
        <end position="294"/>
    </location>
</feature>
<feature type="region of interest" description="Disordered" evidence="1">
    <location>
        <begin position="262"/>
        <end position="294"/>
    </location>
</feature>
<evidence type="ECO:0000313" key="3">
    <source>
        <dbReference type="EMBL" id="KAJ3112623.1"/>
    </source>
</evidence>
<evidence type="ECO:0000313" key="4">
    <source>
        <dbReference type="Proteomes" id="UP001211907"/>
    </source>
</evidence>
<name>A0AAD5XFJ6_9FUNG</name>
<sequence length="294" mass="31656">MCKGVLLLCIVCSLATFPYIETKVSLDSMYHCEVAFNSIAQSVYISADVFINIQLSVLFGIAISKHIAHTKEKAWDASAKLSYILHCDVRGAFLDTIAQLIKLALNISPSIPASQSLFGSHVCDFIKVVSAHWFVSDVANGTTAEPVPPRSQLKVQSTQQQASSAQLAATALRKGSFGTRTSQYFKEGSISGDQVLASADTLKFNTASVESLSTVRQNSSPRIGGGAARIAANRDLGEGSSAIRGRSIESLRVASPLGEGALRSVRSSSSINMTHRREMSLGRQEFEQKQLKKN</sequence>
<protein>
    <submittedName>
        <fullName evidence="3">Uncharacterized protein</fullName>
    </submittedName>
</protein>
<evidence type="ECO:0000256" key="2">
    <source>
        <dbReference type="SAM" id="SignalP"/>
    </source>
</evidence>
<dbReference type="AlphaFoldDB" id="A0AAD5XFJ6"/>
<proteinExistence type="predicted"/>